<evidence type="ECO:0000256" key="1">
    <source>
        <dbReference type="ARBA" id="ARBA00004127"/>
    </source>
</evidence>
<feature type="transmembrane region" description="Helical" evidence="5">
    <location>
        <begin position="12"/>
        <end position="37"/>
    </location>
</feature>
<dbReference type="PANTHER" id="PTHR21324:SF2">
    <property type="entry name" value="EG:22E5.9 PROTEIN"/>
    <property type="match status" value="1"/>
</dbReference>
<evidence type="ECO:0000313" key="7">
    <source>
        <dbReference type="EMBL" id="OSX58875.1"/>
    </source>
</evidence>
<organism evidence="7 8">
    <name type="scientific">Postia placenta MAD-698-R-SB12</name>
    <dbReference type="NCBI Taxonomy" id="670580"/>
    <lineage>
        <taxon>Eukaryota</taxon>
        <taxon>Fungi</taxon>
        <taxon>Dikarya</taxon>
        <taxon>Basidiomycota</taxon>
        <taxon>Agaricomycotina</taxon>
        <taxon>Agaricomycetes</taxon>
        <taxon>Polyporales</taxon>
        <taxon>Adustoporiaceae</taxon>
        <taxon>Rhodonia</taxon>
    </lineage>
</organism>
<reference evidence="7 8" key="1">
    <citation type="submission" date="2017-04" db="EMBL/GenBank/DDBJ databases">
        <title>Genome Sequence of the Model Brown-Rot Fungus Postia placenta SB12.</title>
        <authorList>
            <consortium name="DOE Joint Genome Institute"/>
            <person name="Gaskell J."/>
            <person name="Kersten P."/>
            <person name="Larrondo L.F."/>
            <person name="Canessa P."/>
            <person name="Martinez D."/>
            <person name="Hibbett D."/>
            <person name="Schmoll M."/>
            <person name="Kubicek C.P."/>
            <person name="Martinez A.T."/>
            <person name="Yadav J."/>
            <person name="Master E."/>
            <person name="Magnuson J.K."/>
            <person name="James T."/>
            <person name="Yaver D."/>
            <person name="Berka R."/>
            <person name="Labutti K."/>
            <person name="Lipzen A."/>
            <person name="Aerts A."/>
            <person name="Barry K."/>
            <person name="Henrissat B."/>
            <person name="Blanchette R."/>
            <person name="Grigoriev I."/>
            <person name="Cullen D."/>
        </authorList>
    </citation>
    <scope>NUCLEOTIDE SEQUENCE [LARGE SCALE GENOMIC DNA]</scope>
    <source>
        <strain evidence="7 8">MAD-698-R-SB12</strain>
    </source>
</reference>
<dbReference type="STRING" id="670580.A0A1X6MR61"/>
<proteinExistence type="predicted"/>
<keyword evidence="4 5" id="KW-0472">Membrane</keyword>
<evidence type="ECO:0000256" key="5">
    <source>
        <dbReference type="SAM" id="Phobius"/>
    </source>
</evidence>
<dbReference type="InterPro" id="IPR019402">
    <property type="entry name" value="CWH43_N"/>
</dbReference>
<evidence type="ECO:0000256" key="3">
    <source>
        <dbReference type="ARBA" id="ARBA00022989"/>
    </source>
</evidence>
<feature type="transmembrane region" description="Helical" evidence="5">
    <location>
        <begin position="173"/>
        <end position="194"/>
    </location>
</feature>
<feature type="transmembrane region" description="Helical" evidence="5">
    <location>
        <begin position="64"/>
        <end position="82"/>
    </location>
</feature>
<dbReference type="OrthoDB" id="10032492at2759"/>
<evidence type="ECO:0000313" key="8">
    <source>
        <dbReference type="Proteomes" id="UP000194127"/>
    </source>
</evidence>
<evidence type="ECO:0000256" key="4">
    <source>
        <dbReference type="ARBA" id="ARBA00023136"/>
    </source>
</evidence>
<dbReference type="InterPro" id="IPR050911">
    <property type="entry name" value="DRAM/TMEM150_Autophagy_Mod"/>
</dbReference>
<feature type="transmembrane region" description="Helical" evidence="5">
    <location>
        <begin position="102"/>
        <end position="123"/>
    </location>
</feature>
<dbReference type="PANTHER" id="PTHR21324">
    <property type="entry name" value="FASTING-INDUCIBLE INTEGRAL MEMBRANE PROTEIN TM6P1-RELATED"/>
    <property type="match status" value="1"/>
</dbReference>
<feature type="domain" description="CWH43-like N-terminal" evidence="6">
    <location>
        <begin position="13"/>
        <end position="223"/>
    </location>
</feature>
<name>A0A1X6MR61_9APHY</name>
<dbReference type="GO" id="GO:0005886">
    <property type="term" value="C:plasma membrane"/>
    <property type="evidence" value="ECO:0007669"/>
    <property type="project" value="TreeGrafter"/>
</dbReference>
<keyword evidence="8" id="KW-1185">Reference proteome</keyword>
<dbReference type="Proteomes" id="UP000194127">
    <property type="component" value="Unassembled WGS sequence"/>
</dbReference>
<evidence type="ECO:0000259" key="6">
    <source>
        <dbReference type="Pfam" id="PF10277"/>
    </source>
</evidence>
<evidence type="ECO:0000256" key="2">
    <source>
        <dbReference type="ARBA" id="ARBA00022692"/>
    </source>
</evidence>
<dbReference type="GeneID" id="36322804"/>
<dbReference type="AlphaFoldDB" id="A0A1X6MR61"/>
<gene>
    <name evidence="7" type="ORF">POSPLADRAFT_1041175</name>
</gene>
<accession>A0A1X6MR61</accession>
<dbReference type="Pfam" id="PF10277">
    <property type="entry name" value="Frag1"/>
    <property type="match status" value="1"/>
</dbReference>
<protein>
    <recommendedName>
        <fullName evidence="6">CWH43-like N-terminal domain-containing protein</fullName>
    </recommendedName>
</protein>
<dbReference type="EMBL" id="KZ110603">
    <property type="protein sequence ID" value="OSX58875.1"/>
    <property type="molecule type" value="Genomic_DNA"/>
</dbReference>
<feature type="transmembrane region" description="Helical" evidence="5">
    <location>
        <begin position="200"/>
        <end position="220"/>
    </location>
</feature>
<comment type="subcellular location">
    <subcellularLocation>
        <location evidence="1">Endomembrane system</location>
        <topology evidence="1">Multi-pass membrane protein</topology>
    </subcellularLocation>
</comment>
<dbReference type="RefSeq" id="XP_024335669.1">
    <property type="nucleotide sequence ID" value="XM_024477854.1"/>
</dbReference>
<sequence length="308" mass="34124">MPSRLYEHRHWLYAWVPLFGAFIWSGTLLAMLITWLATGRPKYVTQEGNIAYISDIGAGYLKPLFIVCCCITGVSFFLTLVIERWLRNSGRLLPNMRRRERVFAALAVLGSFIGGAGLILLSIFDTGRHPSLHRVFLLVFIVGVALSAIFTIIEYRWISRDFVEVHKLKHAYIAKGIIAIILIILAIVFAITLYTTNDVAAVIEWVIAFGYTFFLLTFVYDLRMTRGVEKGQFSRDRLLAMRQSGESGPPMGQVGAGAGVGAAQYPYTQRDGYTTGNPNGYTNGDAYAGNTVLAQPANAHAGNQRGMV</sequence>
<feature type="transmembrane region" description="Helical" evidence="5">
    <location>
        <begin position="135"/>
        <end position="153"/>
    </location>
</feature>
<dbReference type="GO" id="GO:0012505">
    <property type="term" value="C:endomembrane system"/>
    <property type="evidence" value="ECO:0007669"/>
    <property type="project" value="UniProtKB-SubCell"/>
</dbReference>
<keyword evidence="3 5" id="KW-1133">Transmembrane helix</keyword>
<keyword evidence="2 5" id="KW-0812">Transmembrane</keyword>